<feature type="domain" description="Ig-like" evidence="3">
    <location>
        <begin position="35"/>
        <end position="124"/>
    </location>
</feature>
<feature type="chain" id="PRO_5034460031" description="Ig-like domain-containing protein" evidence="2">
    <location>
        <begin position="21"/>
        <end position="442"/>
    </location>
</feature>
<evidence type="ECO:0000259" key="3">
    <source>
        <dbReference type="PROSITE" id="PS50835"/>
    </source>
</evidence>
<organism evidence="4 5">
    <name type="scientific">Falco tinnunculus</name>
    <name type="common">Common kestrel</name>
    <dbReference type="NCBI Taxonomy" id="100819"/>
    <lineage>
        <taxon>Eukaryota</taxon>
        <taxon>Metazoa</taxon>
        <taxon>Chordata</taxon>
        <taxon>Craniata</taxon>
        <taxon>Vertebrata</taxon>
        <taxon>Euteleostomi</taxon>
        <taxon>Archelosauria</taxon>
        <taxon>Archosauria</taxon>
        <taxon>Dinosauria</taxon>
        <taxon>Saurischia</taxon>
        <taxon>Theropoda</taxon>
        <taxon>Coelurosauria</taxon>
        <taxon>Aves</taxon>
        <taxon>Neognathae</taxon>
        <taxon>Neoaves</taxon>
        <taxon>Telluraves</taxon>
        <taxon>Australaves</taxon>
        <taxon>Falconiformes</taxon>
        <taxon>Falconidae</taxon>
        <taxon>Falco</taxon>
    </lineage>
</organism>
<dbReference type="SMART" id="SM00408">
    <property type="entry name" value="IGc2"/>
    <property type="match status" value="3"/>
</dbReference>
<sequence>IEILFFIFSWCMEIPGLCCSNLSYLSFSLVCLEPPSFETTPEPLDVLPVGDYTTLQCRVAGTPEITVSWYKGDSKLRSTPEYKVFFKDNVATLIFNKVVSNDSGEYICKAENSVGTASTKALLTVQGDDFILVLYKFFFSCKTIKKIHPVGLPLKFMCRLNGSEPITVTWHKDGVLLSDDHNLHTSFVDNVAVLQLVRTEMNHTGQYSCTASNAVGTATSSARLTVLFHEQAPVFDTKPESIDVPFGESADFECHVTGAQPIHITWSKDGREIRTGGNFNITFVANIAHLRVLRVGKGDSGQYTCQASNEAGKDFCSAQLSVKGIKVKLPSFVCSLFLGLRELFVTESHLPPFTVWRYIESSFLESRHIPCSELFLSYCVALEALCAHKISKGNGPLVKLSGEFHSPCILLCHYCLSYNHSGIHTQQLLYGNDMVNRTTLHL</sequence>
<reference evidence="4" key="2">
    <citation type="submission" date="2025-09" db="UniProtKB">
        <authorList>
            <consortium name="Ensembl"/>
        </authorList>
    </citation>
    <scope>IDENTIFICATION</scope>
</reference>
<dbReference type="CDD" id="cd00096">
    <property type="entry name" value="Ig"/>
    <property type="match status" value="1"/>
</dbReference>
<evidence type="ECO:0000313" key="5">
    <source>
        <dbReference type="Proteomes" id="UP000694562"/>
    </source>
</evidence>
<feature type="domain" description="Ig-like" evidence="3">
    <location>
        <begin position="233"/>
        <end position="321"/>
    </location>
</feature>
<evidence type="ECO:0000313" key="4">
    <source>
        <dbReference type="Ensembl" id="ENSFTIP00000012173.1"/>
    </source>
</evidence>
<dbReference type="InterPro" id="IPR003599">
    <property type="entry name" value="Ig_sub"/>
</dbReference>
<dbReference type="Gene3D" id="2.60.40.10">
    <property type="entry name" value="Immunoglobulins"/>
    <property type="match status" value="3"/>
</dbReference>
<dbReference type="InterPro" id="IPR036179">
    <property type="entry name" value="Ig-like_dom_sf"/>
</dbReference>
<dbReference type="InterPro" id="IPR013783">
    <property type="entry name" value="Ig-like_fold"/>
</dbReference>
<dbReference type="Ensembl" id="ENSFTIT00000012708.1">
    <property type="protein sequence ID" value="ENSFTIP00000012173.1"/>
    <property type="gene ID" value="ENSFTIG00000008131.1"/>
</dbReference>
<evidence type="ECO:0000256" key="1">
    <source>
        <dbReference type="ARBA" id="ARBA00022737"/>
    </source>
</evidence>
<dbReference type="InterPro" id="IPR007110">
    <property type="entry name" value="Ig-like_dom"/>
</dbReference>
<dbReference type="PROSITE" id="PS50835">
    <property type="entry name" value="IG_LIKE"/>
    <property type="match status" value="3"/>
</dbReference>
<dbReference type="PANTHER" id="PTHR13817">
    <property type="entry name" value="TITIN"/>
    <property type="match status" value="1"/>
</dbReference>
<reference evidence="4" key="1">
    <citation type="submission" date="2025-08" db="UniProtKB">
        <authorList>
            <consortium name="Ensembl"/>
        </authorList>
    </citation>
    <scope>IDENTIFICATION</scope>
</reference>
<name>A0A8C4UJV9_FALTI</name>
<dbReference type="FunFam" id="2.60.40.10:FF:000022">
    <property type="entry name" value="Cardiac titin"/>
    <property type="match status" value="3"/>
</dbReference>
<proteinExistence type="predicted"/>
<keyword evidence="2" id="KW-0732">Signal</keyword>
<accession>A0A8C4UJV9</accession>
<feature type="domain" description="Ig-like" evidence="3">
    <location>
        <begin position="151"/>
        <end position="225"/>
    </location>
</feature>
<evidence type="ECO:0000256" key="2">
    <source>
        <dbReference type="SAM" id="SignalP"/>
    </source>
</evidence>
<dbReference type="SUPFAM" id="SSF48726">
    <property type="entry name" value="Immunoglobulin"/>
    <property type="match status" value="3"/>
</dbReference>
<keyword evidence="1" id="KW-0677">Repeat</keyword>
<dbReference type="InterPro" id="IPR003598">
    <property type="entry name" value="Ig_sub2"/>
</dbReference>
<feature type="signal peptide" evidence="2">
    <location>
        <begin position="1"/>
        <end position="20"/>
    </location>
</feature>
<dbReference type="Proteomes" id="UP000694562">
    <property type="component" value="Unplaced"/>
</dbReference>
<dbReference type="PANTHER" id="PTHR13817:SF166">
    <property type="entry name" value="NEURONAL IGCAM-RELATED"/>
    <property type="match status" value="1"/>
</dbReference>
<keyword evidence="5" id="KW-1185">Reference proteome</keyword>
<dbReference type="Pfam" id="PF07679">
    <property type="entry name" value="I-set"/>
    <property type="match status" value="3"/>
</dbReference>
<dbReference type="InterPro" id="IPR050964">
    <property type="entry name" value="Striated_Muscle_Regulatory"/>
</dbReference>
<dbReference type="InterPro" id="IPR013098">
    <property type="entry name" value="Ig_I-set"/>
</dbReference>
<dbReference type="SMART" id="SM00409">
    <property type="entry name" value="IG"/>
    <property type="match status" value="3"/>
</dbReference>
<dbReference type="AlphaFoldDB" id="A0A8C4UJV9"/>
<protein>
    <recommendedName>
        <fullName evidence="3">Ig-like domain-containing protein</fullName>
    </recommendedName>
</protein>